<dbReference type="Gene3D" id="3.80.10.10">
    <property type="entry name" value="Ribonuclease Inhibitor"/>
    <property type="match status" value="1"/>
</dbReference>
<evidence type="ECO:0000313" key="2">
    <source>
        <dbReference type="Proteomes" id="UP000076738"/>
    </source>
</evidence>
<dbReference type="AlphaFoldDB" id="A0A167N962"/>
<keyword evidence="2" id="KW-1185">Reference proteome</keyword>
<dbReference type="EMBL" id="KV417279">
    <property type="protein sequence ID" value="KZO97473.1"/>
    <property type="molecule type" value="Genomic_DNA"/>
</dbReference>
<evidence type="ECO:0000313" key="1">
    <source>
        <dbReference type="EMBL" id="KZO97473.1"/>
    </source>
</evidence>
<reference evidence="1 2" key="1">
    <citation type="journal article" date="2016" name="Mol. Biol. Evol.">
        <title>Comparative Genomics of Early-Diverging Mushroom-Forming Fungi Provides Insights into the Origins of Lignocellulose Decay Capabilities.</title>
        <authorList>
            <person name="Nagy L.G."/>
            <person name="Riley R."/>
            <person name="Tritt A."/>
            <person name="Adam C."/>
            <person name="Daum C."/>
            <person name="Floudas D."/>
            <person name="Sun H."/>
            <person name="Yadav J.S."/>
            <person name="Pangilinan J."/>
            <person name="Larsson K.H."/>
            <person name="Matsuura K."/>
            <person name="Barry K."/>
            <person name="Labutti K."/>
            <person name="Kuo R."/>
            <person name="Ohm R.A."/>
            <person name="Bhattacharya S.S."/>
            <person name="Shirouzu T."/>
            <person name="Yoshinaga Y."/>
            <person name="Martin F.M."/>
            <person name="Grigoriev I.V."/>
            <person name="Hibbett D.S."/>
        </authorList>
    </citation>
    <scope>NUCLEOTIDE SEQUENCE [LARGE SCALE GENOMIC DNA]</scope>
    <source>
        <strain evidence="1 2">TUFC12733</strain>
    </source>
</reference>
<accession>A0A167N962</accession>
<evidence type="ECO:0008006" key="3">
    <source>
        <dbReference type="Google" id="ProtNLM"/>
    </source>
</evidence>
<proteinExistence type="predicted"/>
<organism evidence="1 2">
    <name type="scientific">Calocera viscosa (strain TUFC12733)</name>
    <dbReference type="NCBI Taxonomy" id="1330018"/>
    <lineage>
        <taxon>Eukaryota</taxon>
        <taxon>Fungi</taxon>
        <taxon>Dikarya</taxon>
        <taxon>Basidiomycota</taxon>
        <taxon>Agaricomycotina</taxon>
        <taxon>Dacrymycetes</taxon>
        <taxon>Dacrymycetales</taxon>
        <taxon>Dacrymycetaceae</taxon>
        <taxon>Calocera</taxon>
    </lineage>
</organism>
<dbReference type="SUPFAM" id="SSF52047">
    <property type="entry name" value="RNI-like"/>
    <property type="match status" value="1"/>
</dbReference>
<protein>
    <recommendedName>
        <fullName evidence="3">F-box domain-containing protein</fullName>
    </recommendedName>
</protein>
<name>A0A167N962_CALVF</name>
<dbReference type="Proteomes" id="UP000076738">
    <property type="component" value="Unassembled WGS sequence"/>
</dbReference>
<dbReference type="InterPro" id="IPR032675">
    <property type="entry name" value="LRR_dom_sf"/>
</dbReference>
<gene>
    <name evidence="1" type="ORF">CALVIDRAFT_68449</name>
</gene>
<sequence length="370" mass="42276">MLDAKVLRFHTSERWTGLEQVKAILRKTPALQHLELCANRDSPLISWEPILQAAEKQAPNLTTLIMRYVPTTFGQLVWSSLLNLEIRIHGEEHISGAHPVFEVFELLGRTPYLERLVLHDLAGTFGVIRTRPSLEFDNMEAESALQVLRGRSPPLFRLRVFHLSTGTPTMASAYLILPSGSSLRELSISIRPLQWPELWNIEQLVAWPRLKVLSLPPPSDMRVIQVFQGLEDLEDLEYPRDAFLYLMALVSDGAKILPSLKTLRIRGRSFLRHDNESIVGFLRARESAGVPLQRLLIHENDLEDMLHYEPELRRVKVQIGKYRPRDGFEGVEAALEPVDVLLSESELRQYGPSGRDALDRILSEWSVYDL</sequence>